<evidence type="ECO:0000313" key="4">
    <source>
        <dbReference type="EMBL" id="MQT16600.1"/>
    </source>
</evidence>
<dbReference type="EMBL" id="WIOL01000001">
    <property type="protein sequence ID" value="MQT16600.1"/>
    <property type="molecule type" value="Genomic_DNA"/>
</dbReference>
<name>A0A7C9KH51_9SPHN</name>
<dbReference type="GO" id="GO:0016787">
    <property type="term" value="F:hydrolase activity"/>
    <property type="evidence" value="ECO:0007669"/>
    <property type="project" value="UniProtKB-KW"/>
</dbReference>
<dbReference type="Pfam" id="PF12710">
    <property type="entry name" value="HAD"/>
    <property type="match status" value="1"/>
</dbReference>
<organism evidence="4 5">
    <name type="scientific">Sandarakinorhabdus fusca</name>
    <dbReference type="NCBI Taxonomy" id="1439888"/>
    <lineage>
        <taxon>Bacteria</taxon>
        <taxon>Pseudomonadati</taxon>
        <taxon>Pseudomonadota</taxon>
        <taxon>Alphaproteobacteria</taxon>
        <taxon>Sphingomonadales</taxon>
        <taxon>Sphingosinicellaceae</taxon>
        <taxon>Sandarakinorhabdus</taxon>
    </lineage>
</organism>
<comment type="caution">
    <text evidence="4">The sequence shown here is derived from an EMBL/GenBank/DDBJ whole genome shotgun (WGS) entry which is preliminary data.</text>
</comment>
<dbReference type="SUPFAM" id="SSF56784">
    <property type="entry name" value="HAD-like"/>
    <property type="match status" value="1"/>
</dbReference>
<accession>A0A7C9KH51</accession>
<dbReference type="NCBIfam" id="TIGR01488">
    <property type="entry name" value="HAD-SF-IB"/>
    <property type="match status" value="1"/>
</dbReference>
<keyword evidence="3" id="KW-0460">Magnesium</keyword>
<dbReference type="PANTHER" id="PTHR43344:SF13">
    <property type="entry name" value="PHOSPHATASE RV3661-RELATED"/>
    <property type="match status" value="1"/>
</dbReference>
<proteinExistence type="predicted"/>
<dbReference type="Gene3D" id="1.20.1440.100">
    <property type="entry name" value="SG protein - dephosphorylation function"/>
    <property type="match status" value="1"/>
</dbReference>
<dbReference type="Gene3D" id="3.40.50.1000">
    <property type="entry name" value="HAD superfamily/HAD-like"/>
    <property type="match status" value="1"/>
</dbReference>
<dbReference type="OrthoDB" id="7739434at2"/>
<dbReference type="GO" id="GO:0046872">
    <property type="term" value="F:metal ion binding"/>
    <property type="evidence" value="ECO:0007669"/>
    <property type="project" value="UniProtKB-KW"/>
</dbReference>
<gene>
    <name evidence="4" type="ORF">F3168_04915</name>
</gene>
<dbReference type="AlphaFoldDB" id="A0A7C9KH51"/>
<protein>
    <submittedName>
        <fullName evidence="4">HAD-IB family phosphatase</fullName>
    </submittedName>
</protein>
<evidence type="ECO:0000313" key="5">
    <source>
        <dbReference type="Proteomes" id="UP000481327"/>
    </source>
</evidence>
<reference evidence="4 5" key="1">
    <citation type="submission" date="2019-09" db="EMBL/GenBank/DDBJ databases">
        <title>Polymorphobacter sp. isolated from a lake in China.</title>
        <authorList>
            <person name="Liu Z."/>
        </authorList>
    </citation>
    <scope>NUCLEOTIDE SEQUENCE [LARGE SCALE GENOMIC DNA]</scope>
    <source>
        <strain evidence="4 5">D40P</strain>
    </source>
</reference>
<keyword evidence="5" id="KW-1185">Reference proteome</keyword>
<dbReference type="PANTHER" id="PTHR43344">
    <property type="entry name" value="PHOSPHOSERINE PHOSPHATASE"/>
    <property type="match status" value="1"/>
</dbReference>
<evidence type="ECO:0000256" key="1">
    <source>
        <dbReference type="ARBA" id="ARBA00022723"/>
    </source>
</evidence>
<dbReference type="InterPro" id="IPR023214">
    <property type="entry name" value="HAD_sf"/>
</dbReference>
<keyword evidence="1" id="KW-0479">Metal-binding</keyword>
<sequence>MIVSIYDMDRTLTRRGTWIPWLQFWLRTQAPWRVVMVPLMVVPGVAYATRLIDRGKLKAWGHRLLMGPTVSRRRVEAAAKVFAREMVANEVFPAARTALAQARAAGHRLVLATASNAYYVRAIGADLGITDIIASESRWRGDVLHPWLDDDNCYGAAKALQVAGWLGRNGLADAEVRFFSDHLSDLPSFELAEERGGEAVAVNPSPALRAEATRRGWQIVDWGVPAKSLFERA</sequence>
<dbReference type="InterPro" id="IPR050582">
    <property type="entry name" value="HAD-like_SerB"/>
</dbReference>
<evidence type="ECO:0000256" key="2">
    <source>
        <dbReference type="ARBA" id="ARBA00022801"/>
    </source>
</evidence>
<dbReference type="Proteomes" id="UP000481327">
    <property type="component" value="Unassembled WGS sequence"/>
</dbReference>
<keyword evidence="2" id="KW-0378">Hydrolase</keyword>
<evidence type="ECO:0000256" key="3">
    <source>
        <dbReference type="ARBA" id="ARBA00022842"/>
    </source>
</evidence>
<dbReference type="RefSeq" id="WP_152576980.1">
    <property type="nucleotide sequence ID" value="NZ_WEFI01000001.1"/>
</dbReference>
<dbReference type="InterPro" id="IPR036412">
    <property type="entry name" value="HAD-like_sf"/>
</dbReference>